<protein>
    <submittedName>
        <fullName evidence="10">Na+/alanine symporter</fullName>
    </submittedName>
</protein>
<feature type="transmembrane region" description="Helical" evidence="8">
    <location>
        <begin position="449"/>
        <end position="472"/>
    </location>
</feature>
<dbReference type="PROSITE" id="PS51257">
    <property type="entry name" value="PROKAR_LIPOPROTEIN"/>
    <property type="match status" value="1"/>
</dbReference>
<name>E7C2N3_9BACT</name>
<dbReference type="GO" id="GO:0005886">
    <property type="term" value="C:plasma membrane"/>
    <property type="evidence" value="ECO:0007669"/>
    <property type="project" value="UniProtKB-SubCell"/>
</dbReference>
<evidence type="ECO:0000256" key="6">
    <source>
        <dbReference type="ARBA" id="ARBA00022989"/>
    </source>
</evidence>
<feature type="transmembrane region" description="Helical" evidence="8">
    <location>
        <begin position="264"/>
        <end position="286"/>
    </location>
</feature>
<dbReference type="NCBIfam" id="TIGR00835">
    <property type="entry name" value="agcS"/>
    <property type="match status" value="1"/>
</dbReference>
<feature type="transmembrane region" description="Helical" evidence="8">
    <location>
        <begin position="392"/>
        <end position="411"/>
    </location>
</feature>
<comment type="subcellular location">
    <subcellularLocation>
        <location evidence="1 8">Cell membrane</location>
        <topology evidence="1 8">Multi-pass membrane protein</topology>
    </subcellularLocation>
</comment>
<dbReference type="PANTHER" id="PTHR30330:SF3">
    <property type="entry name" value="TRANSCRIPTIONAL REGULATOR, LRP FAMILY"/>
    <property type="match status" value="1"/>
</dbReference>
<sequence length="664" mass="71747">MNRFRLNSQPSLLALSCLILSIPSVLLGESNGTKIVPEETNTSIEETVLTEQKKQGTSPPTSKALGNDFRIRITHDKLDKKTFKLELQAKPSAKSTEPSLDQRINSFIAPITDTISSLVFWAPAVPDLQLEIVADSVKNLNIPQNSQEDGIVLEVLPGLTIENLKEQLQQRSKHLRVKGVLPDIRPLENRAGSKNNWRSAANGKFVVPCQSTVPAVVLWLVTGAIIFTLYLRFVNFRYFRLAIDIVCGKHSDPTDKGEVSHFQALSAALSGTVGLGNIAGVAVAISLGGPGATFWMIIAGLLGMSSKFVECTLGVKYRKFGEDGRTYGGPMYYLRDGLAKRGWGKMGKIFAIFFAVMCVGGSLGGGNMFQINQAFAQFVNVTGGPQESWAQGYGWLFGLVVAALVAMVIIGGIRSIARATSKIVPLMCGIYVLAAIVVLIARINEVPGAFALILSEAFNPQAVTGGFVGVLIQGFKRAAFSNEAGIGSASIAHSAVRTKFPASEGLVSLLEPFIDTVVVCTMTALVIVVTGQWEVGASSFAEGVSLTSDSFESVIGWFPLLLTLAVLLFAFSTMITWSYYGQQAWAFVFGRGRQADLTYKLIFCLCIILGSAMSLDKVIGFSDAMIFAMCFPNLIGLYFLMPEARRELAIYLSEIRKGRLAAPK</sequence>
<feature type="transmembrane region" description="Helical" evidence="8">
    <location>
        <begin position="292"/>
        <end position="309"/>
    </location>
</feature>
<evidence type="ECO:0000256" key="1">
    <source>
        <dbReference type="ARBA" id="ARBA00004651"/>
    </source>
</evidence>
<keyword evidence="7 8" id="KW-0472">Membrane</keyword>
<dbReference type="Gene3D" id="1.20.1740.10">
    <property type="entry name" value="Amino acid/polyamine transporter I"/>
    <property type="match status" value="1"/>
</dbReference>
<keyword evidence="9" id="KW-0732">Signal</keyword>
<dbReference type="AlphaFoldDB" id="E7C2N3"/>
<dbReference type="PRINTS" id="PR00175">
    <property type="entry name" value="NAALASMPORT"/>
</dbReference>
<comment type="similarity">
    <text evidence="2 8">Belongs to the alanine or glycine:cation symporter (AGCS) (TC 2.A.25) family.</text>
</comment>
<reference evidence="10" key="1">
    <citation type="submission" date="2010-01" db="EMBL/GenBank/DDBJ databases">
        <title>Genome fragments of uncultured bacteria from the North Pacific subtropical Gyre.</title>
        <authorList>
            <person name="Pham V.D."/>
            <person name="Delong E.F."/>
        </authorList>
    </citation>
    <scope>NUCLEOTIDE SEQUENCE</scope>
</reference>
<dbReference type="Pfam" id="PF01235">
    <property type="entry name" value="Na_Ala_symp"/>
    <property type="match status" value="1"/>
</dbReference>
<evidence type="ECO:0000256" key="9">
    <source>
        <dbReference type="SAM" id="SignalP"/>
    </source>
</evidence>
<feature type="transmembrane region" description="Helical" evidence="8">
    <location>
        <begin position="621"/>
        <end position="641"/>
    </location>
</feature>
<dbReference type="PANTHER" id="PTHR30330">
    <property type="entry name" value="AGSS FAMILY TRANSPORTER, SODIUM-ALANINE"/>
    <property type="match status" value="1"/>
</dbReference>
<evidence type="ECO:0000256" key="2">
    <source>
        <dbReference type="ARBA" id="ARBA00009261"/>
    </source>
</evidence>
<evidence type="ECO:0000313" key="10">
    <source>
        <dbReference type="EMBL" id="ADI21707.1"/>
    </source>
</evidence>
<keyword evidence="8" id="KW-0769">Symport</keyword>
<evidence type="ECO:0000256" key="7">
    <source>
        <dbReference type="ARBA" id="ARBA00023136"/>
    </source>
</evidence>
<evidence type="ECO:0000256" key="5">
    <source>
        <dbReference type="ARBA" id="ARBA00022692"/>
    </source>
</evidence>
<feature type="transmembrane region" description="Helical" evidence="8">
    <location>
        <begin position="423"/>
        <end position="443"/>
    </location>
</feature>
<proteinExistence type="inferred from homology"/>
<feature type="transmembrane region" description="Helical" evidence="8">
    <location>
        <begin position="597"/>
        <end position="615"/>
    </location>
</feature>
<feature type="chain" id="PRO_5003216181" evidence="9">
    <location>
        <begin position="28"/>
        <end position="664"/>
    </location>
</feature>
<dbReference type="EMBL" id="GU567963">
    <property type="protein sequence ID" value="ADI21707.1"/>
    <property type="molecule type" value="Genomic_DNA"/>
</dbReference>
<feature type="transmembrane region" description="Helical" evidence="8">
    <location>
        <begin position="212"/>
        <end position="231"/>
    </location>
</feature>
<keyword evidence="4 8" id="KW-1003">Cell membrane</keyword>
<dbReference type="GO" id="GO:0005283">
    <property type="term" value="F:amino acid:sodium symporter activity"/>
    <property type="evidence" value="ECO:0007669"/>
    <property type="project" value="InterPro"/>
</dbReference>
<feature type="transmembrane region" description="Helical" evidence="8">
    <location>
        <begin position="349"/>
        <end position="372"/>
    </location>
</feature>
<keyword evidence="6 8" id="KW-1133">Transmembrane helix</keyword>
<feature type="transmembrane region" description="Helical" evidence="8">
    <location>
        <begin position="513"/>
        <end position="535"/>
    </location>
</feature>
<evidence type="ECO:0000256" key="8">
    <source>
        <dbReference type="RuleBase" id="RU363064"/>
    </source>
</evidence>
<organism evidence="10">
    <name type="scientific">uncultured Verrucomicrobiales bacterium HF0130_14P10</name>
    <dbReference type="NCBI Taxonomy" id="723606"/>
    <lineage>
        <taxon>Bacteria</taxon>
        <taxon>Pseudomonadati</taxon>
        <taxon>Verrucomicrobiota</taxon>
        <taxon>Verrucomicrobiia</taxon>
        <taxon>Verrucomicrobiales</taxon>
        <taxon>environmental samples</taxon>
    </lineage>
</organism>
<keyword evidence="5 8" id="KW-0812">Transmembrane</keyword>
<feature type="signal peptide" evidence="9">
    <location>
        <begin position="1"/>
        <end position="27"/>
    </location>
</feature>
<accession>E7C2N3</accession>
<feature type="transmembrane region" description="Helical" evidence="8">
    <location>
        <begin position="555"/>
        <end position="577"/>
    </location>
</feature>
<keyword evidence="3 8" id="KW-0813">Transport</keyword>
<dbReference type="InterPro" id="IPR001463">
    <property type="entry name" value="Na/Ala_symport"/>
</dbReference>
<evidence type="ECO:0000256" key="3">
    <source>
        <dbReference type="ARBA" id="ARBA00022448"/>
    </source>
</evidence>
<evidence type="ECO:0000256" key="4">
    <source>
        <dbReference type="ARBA" id="ARBA00022475"/>
    </source>
</evidence>